<proteinExistence type="inferred from homology"/>
<dbReference type="OMA" id="MATIPRM"/>
<dbReference type="Gene3D" id="1.10.10.10">
    <property type="entry name" value="Winged helix-like DNA-binding domain superfamily/Winged helix DNA-binding domain"/>
    <property type="match status" value="1"/>
</dbReference>
<dbReference type="GeneID" id="19942507"/>
<dbReference type="SUPFAM" id="SSF46785">
    <property type="entry name" value="Winged helix' DNA-binding domain"/>
    <property type="match status" value="1"/>
</dbReference>
<dbReference type="InterPro" id="IPR036390">
    <property type="entry name" value="WH_DNA-bd_sf"/>
</dbReference>
<dbReference type="GO" id="GO:0005634">
    <property type="term" value="C:nucleus"/>
    <property type="evidence" value="ECO:0007669"/>
    <property type="project" value="UniProtKB-SubCell"/>
</dbReference>
<gene>
    <name evidence="7" type="ORF">SDRG_01780</name>
</gene>
<evidence type="ECO:0000313" key="7">
    <source>
        <dbReference type="EMBL" id="EQC40708.1"/>
    </source>
</evidence>
<dbReference type="PANTHER" id="PTHR10015:SF427">
    <property type="entry name" value="HEAT SHOCK FACTOR PROTEIN"/>
    <property type="match status" value="1"/>
</dbReference>
<keyword evidence="2" id="KW-0238">DNA-binding</keyword>
<evidence type="ECO:0000256" key="1">
    <source>
        <dbReference type="ARBA" id="ARBA00004123"/>
    </source>
</evidence>
<evidence type="ECO:0000256" key="4">
    <source>
        <dbReference type="RuleBase" id="RU004020"/>
    </source>
</evidence>
<dbReference type="AlphaFoldDB" id="T0S6D8"/>
<sequence>MATIPRMTMMPWEKAVTPTMTCMMGQKAIEWATTTSMSHETSDLAMTKALQERTKKMGMMDVTGAASMDIRWSDPRALTLSSPASQLPTPSTSPQKSPAASSQALKKGIAMSVRQGDGLSMAAPFIKSLDLMLRSHDLPMIYWDVSGLFFIIDDTLLFQSQVLPRFFKHNKMSSFQRQLNYFGFHKLTKTNFKSEGIAFKHALFTRDLEKSSYHLVKRKSSSNGVASAFELARSQCEKKGAKHHNTELQCLPSVKVETTMQLLPTISSWHSSWPFTDDGADQWTLAEMEWLHNIAKDFDEMPPSSFDAPVVAVSPCGSPYPALTF</sequence>
<dbReference type="RefSeq" id="XP_008605552.1">
    <property type="nucleotide sequence ID" value="XM_008607330.1"/>
</dbReference>
<comment type="similarity">
    <text evidence="4">Belongs to the HSF family.</text>
</comment>
<feature type="domain" description="HSF-type DNA-binding" evidence="6">
    <location>
        <begin position="121"/>
        <end position="219"/>
    </location>
</feature>
<accession>T0S6D8</accession>
<dbReference type="GO" id="GO:0003700">
    <property type="term" value="F:DNA-binding transcription factor activity"/>
    <property type="evidence" value="ECO:0007669"/>
    <property type="project" value="InterPro"/>
</dbReference>
<dbReference type="SMART" id="SM00415">
    <property type="entry name" value="HSF"/>
    <property type="match status" value="1"/>
</dbReference>
<dbReference type="PRINTS" id="PR00056">
    <property type="entry name" value="HSFDOMAIN"/>
</dbReference>
<dbReference type="EMBL" id="JH767135">
    <property type="protein sequence ID" value="EQC40708.1"/>
    <property type="molecule type" value="Genomic_DNA"/>
</dbReference>
<evidence type="ECO:0000259" key="6">
    <source>
        <dbReference type="SMART" id="SM00415"/>
    </source>
</evidence>
<comment type="subcellular location">
    <subcellularLocation>
        <location evidence="1">Nucleus</location>
    </subcellularLocation>
</comment>
<dbReference type="PANTHER" id="PTHR10015">
    <property type="entry name" value="HEAT SHOCK TRANSCRIPTION FACTOR"/>
    <property type="match status" value="1"/>
</dbReference>
<name>T0S6D8_SAPDV</name>
<evidence type="ECO:0000313" key="8">
    <source>
        <dbReference type="Proteomes" id="UP000030762"/>
    </source>
</evidence>
<protein>
    <recommendedName>
        <fullName evidence="6">HSF-type DNA-binding domain-containing protein</fullName>
    </recommendedName>
</protein>
<dbReference type="VEuPathDB" id="FungiDB:SDRG_01780"/>
<dbReference type="eggNOG" id="KOG0627">
    <property type="taxonomic scope" value="Eukaryota"/>
</dbReference>
<organism evidence="7 8">
    <name type="scientific">Saprolegnia diclina (strain VS20)</name>
    <dbReference type="NCBI Taxonomy" id="1156394"/>
    <lineage>
        <taxon>Eukaryota</taxon>
        <taxon>Sar</taxon>
        <taxon>Stramenopiles</taxon>
        <taxon>Oomycota</taxon>
        <taxon>Saprolegniomycetes</taxon>
        <taxon>Saprolegniales</taxon>
        <taxon>Saprolegniaceae</taxon>
        <taxon>Saprolegnia</taxon>
    </lineage>
</organism>
<dbReference type="Pfam" id="PF00447">
    <property type="entry name" value="HSF_DNA-bind"/>
    <property type="match status" value="1"/>
</dbReference>
<dbReference type="STRING" id="1156394.T0S6D8"/>
<keyword evidence="8" id="KW-1185">Reference proteome</keyword>
<evidence type="ECO:0000256" key="5">
    <source>
        <dbReference type="SAM" id="MobiDB-lite"/>
    </source>
</evidence>
<dbReference type="InterPro" id="IPR000232">
    <property type="entry name" value="HSF_DNA-bd"/>
</dbReference>
<dbReference type="OrthoDB" id="78592at2759"/>
<keyword evidence="3" id="KW-0539">Nucleus</keyword>
<evidence type="ECO:0000256" key="2">
    <source>
        <dbReference type="ARBA" id="ARBA00023125"/>
    </source>
</evidence>
<dbReference type="GO" id="GO:0043565">
    <property type="term" value="F:sequence-specific DNA binding"/>
    <property type="evidence" value="ECO:0007669"/>
    <property type="project" value="InterPro"/>
</dbReference>
<feature type="region of interest" description="Disordered" evidence="5">
    <location>
        <begin position="81"/>
        <end position="103"/>
    </location>
</feature>
<dbReference type="InParanoid" id="T0S6D8"/>
<dbReference type="InterPro" id="IPR036388">
    <property type="entry name" value="WH-like_DNA-bd_sf"/>
</dbReference>
<evidence type="ECO:0000256" key="3">
    <source>
        <dbReference type="ARBA" id="ARBA00023242"/>
    </source>
</evidence>
<dbReference type="Proteomes" id="UP000030762">
    <property type="component" value="Unassembled WGS sequence"/>
</dbReference>
<reference evidence="7 8" key="1">
    <citation type="submission" date="2012-04" db="EMBL/GenBank/DDBJ databases">
        <title>The Genome Sequence of Saprolegnia declina VS20.</title>
        <authorList>
            <consortium name="The Broad Institute Genome Sequencing Platform"/>
            <person name="Russ C."/>
            <person name="Nusbaum C."/>
            <person name="Tyler B."/>
            <person name="van West P."/>
            <person name="Dieguez-Uribeondo J."/>
            <person name="de Bruijn I."/>
            <person name="Tripathy S."/>
            <person name="Jiang R."/>
            <person name="Young S.K."/>
            <person name="Zeng Q."/>
            <person name="Gargeya S."/>
            <person name="Fitzgerald M."/>
            <person name="Haas B."/>
            <person name="Abouelleil A."/>
            <person name="Alvarado L."/>
            <person name="Arachchi H.M."/>
            <person name="Berlin A."/>
            <person name="Chapman S.B."/>
            <person name="Goldberg J."/>
            <person name="Griggs A."/>
            <person name="Gujja S."/>
            <person name="Hansen M."/>
            <person name="Howarth C."/>
            <person name="Imamovic A."/>
            <person name="Larimer J."/>
            <person name="McCowen C."/>
            <person name="Montmayeur A."/>
            <person name="Murphy C."/>
            <person name="Neiman D."/>
            <person name="Pearson M."/>
            <person name="Priest M."/>
            <person name="Roberts A."/>
            <person name="Saif S."/>
            <person name="Shea T."/>
            <person name="Sisk P."/>
            <person name="Sykes S."/>
            <person name="Wortman J."/>
            <person name="Nusbaum C."/>
            <person name="Birren B."/>
        </authorList>
    </citation>
    <scope>NUCLEOTIDE SEQUENCE [LARGE SCALE GENOMIC DNA]</scope>
    <source>
        <strain evidence="7 8">VS20</strain>
    </source>
</reference>